<dbReference type="Proteomes" id="UP001227268">
    <property type="component" value="Unassembled WGS sequence"/>
</dbReference>
<proteinExistence type="predicted"/>
<reference evidence="1" key="1">
    <citation type="submission" date="2023-04" db="EMBL/GenBank/DDBJ databases">
        <title>Draft Genome sequencing of Naganishia species isolated from polar environments using Oxford Nanopore Technology.</title>
        <authorList>
            <person name="Leo P."/>
            <person name="Venkateswaran K."/>
        </authorList>
    </citation>
    <scope>NUCLEOTIDE SEQUENCE</scope>
    <source>
        <strain evidence="1">MNA-CCFEE 5423</strain>
    </source>
</reference>
<gene>
    <name evidence="1" type="ORF">QFC21_001129</name>
</gene>
<keyword evidence="2" id="KW-1185">Reference proteome</keyword>
<organism evidence="1 2">
    <name type="scientific">Naganishia friedmannii</name>
    <dbReference type="NCBI Taxonomy" id="89922"/>
    <lineage>
        <taxon>Eukaryota</taxon>
        <taxon>Fungi</taxon>
        <taxon>Dikarya</taxon>
        <taxon>Basidiomycota</taxon>
        <taxon>Agaricomycotina</taxon>
        <taxon>Tremellomycetes</taxon>
        <taxon>Filobasidiales</taxon>
        <taxon>Filobasidiaceae</taxon>
        <taxon>Naganishia</taxon>
    </lineage>
</organism>
<comment type="caution">
    <text evidence="1">The sequence shown here is derived from an EMBL/GenBank/DDBJ whole genome shotgun (WGS) entry which is preliminary data.</text>
</comment>
<dbReference type="EMBL" id="JASBWT010000002">
    <property type="protein sequence ID" value="KAJ9107669.1"/>
    <property type="molecule type" value="Genomic_DNA"/>
</dbReference>
<accession>A0ACC2W8Z7</accession>
<name>A0ACC2W8Z7_9TREE</name>
<evidence type="ECO:0000313" key="2">
    <source>
        <dbReference type="Proteomes" id="UP001227268"/>
    </source>
</evidence>
<sequence length="506" mass="57083">MSSPKTPADASVDETNVPVSLLDTDLYKLTMQNAVLKLFPDSQSEYKFTNRAPDMLFSRKCHEWIEKRVGALSTLRLTPAERQYLEKNCPYFDAEYLDFLEKLQLDPANQVQVTFVPQPSITKHMAEAKGKKGSKRQKVDQSEQNAVEENSDSAGPDEKGLIEMKIQGPWKECILYEVPLMSILSEGYFKFDDTDWKDDLEAVETLAKEKTFRLMIQSQGSILFSEFGTRRRRSYKVHEAVIKGLIAGDREWASSEDGKRALSLKKTPAAGGLAGTSNVHFAMKFGLRPVGTIAHEWIMALGAKEDYNLPNIKAMDAWEKVYPPSATSPLHTMLTDTYTTRTFFQEFQADPKRALRWNGLRHDSGSPMMFARKVREAWQSIAKVTGKKVEEVVKGKKVIFSDGLDIDFALEIWRTCEALGIDASFGIGTNLTNDFHRASDSSAKSKPLNIVIKLKRIDGLECVKLTDDRTKHAGEEAEVSRVKKKLDDAERAEYEQQMEGGDQVRV</sequence>
<protein>
    <submittedName>
        <fullName evidence="1">Uncharacterized protein</fullName>
    </submittedName>
</protein>
<evidence type="ECO:0000313" key="1">
    <source>
        <dbReference type="EMBL" id="KAJ9107669.1"/>
    </source>
</evidence>